<reference evidence="7 8" key="1">
    <citation type="submission" date="2019-01" db="EMBL/GenBank/DDBJ databases">
        <title>Draft genome sequences of the type strains of six Macrococcus species.</title>
        <authorList>
            <person name="Mazhar S."/>
            <person name="Altermann E."/>
            <person name="Hill C."/>
            <person name="Mcauliffe O."/>
        </authorList>
    </citation>
    <scope>NUCLEOTIDE SEQUENCE [LARGE SCALE GENOMIC DNA]</scope>
    <source>
        <strain evidence="7 8">CCM4815</strain>
    </source>
</reference>
<keyword evidence="4 6" id="KW-1133">Transmembrane helix</keyword>
<dbReference type="InterPro" id="IPR050833">
    <property type="entry name" value="Poly_Biosynth_Transport"/>
</dbReference>
<evidence type="ECO:0000256" key="1">
    <source>
        <dbReference type="ARBA" id="ARBA00004651"/>
    </source>
</evidence>
<feature type="transmembrane region" description="Helical" evidence="6">
    <location>
        <begin position="35"/>
        <end position="52"/>
    </location>
</feature>
<feature type="transmembrane region" description="Helical" evidence="6">
    <location>
        <begin position="9"/>
        <end position="29"/>
    </location>
</feature>
<feature type="transmembrane region" description="Helical" evidence="6">
    <location>
        <begin position="99"/>
        <end position="117"/>
    </location>
</feature>
<dbReference type="Pfam" id="PF13440">
    <property type="entry name" value="Polysacc_synt_3"/>
    <property type="match status" value="1"/>
</dbReference>
<gene>
    <name evidence="7" type="ORF">ERX29_10515</name>
</gene>
<feature type="transmembrane region" description="Helical" evidence="6">
    <location>
        <begin position="138"/>
        <end position="155"/>
    </location>
</feature>
<evidence type="ECO:0000256" key="2">
    <source>
        <dbReference type="ARBA" id="ARBA00022475"/>
    </source>
</evidence>
<feature type="transmembrane region" description="Helical" evidence="6">
    <location>
        <begin position="198"/>
        <end position="215"/>
    </location>
</feature>
<organism evidence="7 8">
    <name type="scientific">Macrococcus lamae</name>
    <dbReference type="NCBI Taxonomy" id="198484"/>
    <lineage>
        <taxon>Bacteria</taxon>
        <taxon>Bacillati</taxon>
        <taxon>Bacillota</taxon>
        <taxon>Bacilli</taxon>
        <taxon>Bacillales</taxon>
        <taxon>Staphylococcaceae</taxon>
        <taxon>Macrococcus</taxon>
    </lineage>
</organism>
<evidence type="ECO:0000256" key="6">
    <source>
        <dbReference type="SAM" id="Phobius"/>
    </source>
</evidence>
<dbReference type="PANTHER" id="PTHR30250:SF11">
    <property type="entry name" value="O-ANTIGEN TRANSPORTER-RELATED"/>
    <property type="match status" value="1"/>
</dbReference>
<comment type="subcellular location">
    <subcellularLocation>
        <location evidence="1">Cell membrane</location>
        <topology evidence="1">Multi-pass membrane protein</topology>
    </subcellularLocation>
</comment>
<comment type="caution">
    <text evidence="7">The sequence shown here is derived from an EMBL/GenBank/DDBJ whole genome shotgun (WGS) entry which is preliminary data.</text>
</comment>
<evidence type="ECO:0000313" key="7">
    <source>
        <dbReference type="EMBL" id="TDM05188.1"/>
    </source>
</evidence>
<dbReference type="PANTHER" id="PTHR30250">
    <property type="entry name" value="PST FAMILY PREDICTED COLANIC ACID TRANSPORTER"/>
    <property type="match status" value="1"/>
</dbReference>
<accession>A0A4R6BSS1</accession>
<proteinExistence type="predicted"/>
<dbReference type="OrthoDB" id="3246647at2"/>
<feature type="transmembrane region" description="Helical" evidence="6">
    <location>
        <begin position="378"/>
        <end position="397"/>
    </location>
</feature>
<feature type="transmembrane region" description="Helical" evidence="6">
    <location>
        <begin position="73"/>
        <end position="93"/>
    </location>
</feature>
<feature type="transmembrane region" description="Helical" evidence="6">
    <location>
        <begin position="318"/>
        <end position="337"/>
    </location>
</feature>
<feature type="transmembrane region" description="Helical" evidence="6">
    <location>
        <begin position="235"/>
        <end position="258"/>
    </location>
</feature>
<dbReference type="AlphaFoldDB" id="A0A4R6BSS1"/>
<dbReference type="EMBL" id="SCWB01000024">
    <property type="protein sequence ID" value="TDM05188.1"/>
    <property type="molecule type" value="Genomic_DNA"/>
</dbReference>
<feature type="transmembrane region" description="Helical" evidence="6">
    <location>
        <begin position="279"/>
        <end position="298"/>
    </location>
</feature>
<dbReference type="Proteomes" id="UP000294802">
    <property type="component" value="Unassembled WGS sequence"/>
</dbReference>
<keyword evidence="2" id="KW-1003">Cell membrane</keyword>
<evidence type="ECO:0000256" key="5">
    <source>
        <dbReference type="ARBA" id="ARBA00023136"/>
    </source>
</evidence>
<keyword evidence="3 6" id="KW-0812">Transmembrane</keyword>
<protein>
    <recommendedName>
        <fullName evidence="9">Polysaccharide biosynthesis protein C-terminal domain-containing protein</fullName>
    </recommendedName>
</protein>
<keyword evidence="5 6" id="KW-0472">Membrane</keyword>
<evidence type="ECO:0000256" key="3">
    <source>
        <dbReference type="ARBA" id="ARBA00022692"/>
    </source>
</evidence>
<evidence type="ECO:0000256" key="4">
    <source>
        <dbReference type="ARBA" id="ARBA00022989"/>
    </source>
</evidence>
<dbReference type="GO" id="GO:0005886">
    <property type="term" value="C:plasma membrane"/>
    <property type="evidence" value="ECO:0007669"/>
    <property type="project" value="UniProtKB-SubCell"/>
</dbReference>
<dbReference type="RefSeq" id="WP_133444632.1">
    <property type="nucleotide sequence ID" value="NZ_SCWB01000024.1"/>
</dbReference>
<evidence type="ECO:0000313" key="8">
    <source>
        <dbReference type="Proteomes" id="UP000294802"/>
    </source>
</evidence>
<name>A0A4R6BSS1_9STAP</name>
<feature type="transmembrane region" description="Helical" evidence="6">
    <location>
        <begin position="161"/>
        <end position="177"/>
    </location>
</feature>
<sequence length="404" mass="46039">MIKNISQLFISNFIFGLSQLLIIICLNKFGNVVDVGNYTLGLAIVAPITVFLNMSLNLHYNTNKEETNFNDYFILRLMSSSLIIVISLIVGKILNYESYTLIIILLLASLKFIESVFEIDYAYFQKKEEHYRIAYSKTIRSVFLILWIFVVAIFFKANLVLLIAGIIISNFILFFLYDFRKLSFNVDRPKISFSKIRLIILTALPLAISSTFDSLNINAQRILIDKILSIEELGIYASIMTIMVSGQIFIAAVMTYFLPKLNFYISNKMYSAFKKTLRTIVIVASVIGLILIIGTYFFGESILTLVYTKKYEGYDSLALLIMIAGMFWYISGSLYYCLLSLNLYKTQMVVILISFIIMIVSTMVLVEKLGLEGAALSIIFSMVFRVIGFAVSIFLRLKKLNKSL</sequence>
<feature type="transmembrane region" description="Helical" evidence="6">
    <location>
        <begin position="349"/>
        <end position="366"/>
    </location>
</feature>
<keyword evidence="8" id="KW-1185">Reference proteome</keyword>
<evidence type="ECO:0008006" key="9">
    <source>
        <dbReference type="Google" id="ProtNLM"/>
    </source>
</evidence>